<dbReference type="Proteomes" id="UP000005220">
    <property type="component" value="Chromosome 4"/>
</dbReference>
<protein>
    <recommendedName>
        <fullName evidence="6">Sugar phosphate transporter domain-containing protein</fullName>
    </recommendedName>
</protein>
<dbReference type="InParanoid" id="H2ATV2"/>
<comment type="subcellular location">
    <subcellularLocation>
        <location evidence="1">Membrane</location>
        <topology evidence="1">Multi-pass membrane protein</topology>
    </subcellularLocation>
</comment>
<dbReference type="eggNOG" id="KOG1441">
    <property type="taxonomic scope" value="Eukaryota"/>
</dbReference>
<reference evidence="7 8" key="1">
    <citation type="journal article" date="2011" name="Proc. Natl. Acad. Sci. U.S.A.">
        <title>Evolutionary erosion of yeast sex chromosomes by mating-type switching accidents.</title>
        <authorList>
            <person name="Gordon J.L."/>
            <person name="Armisen D."/>
            <person name="Proux-Wera E."/>
            <person name="Oheigeartaigh S.S."/>
            <person name="Byrne K.P."/>
            <person name="Wolfe K.H."/>
        </authorList>
    </citation>
    <scope>NUCLEOTIDE SEQUENCE [LARGE SCALE GENOMIC DNA]</scope>
    <source>
        <strain evidence="8">ATCC 22294 / BCRC 22015 / CBS 2517 / CECT 1963 / NBRC 1671 / NRRL Y-8276</strain>
    </source>
</reference>
<feature type="transmembrane region" description="Helical" evidence="5">
    <location>
        <begin position="274"/>
        <end position="301"/>
    </location>
</feature>
<dbReference type="InterPro" id="IPR004853">
    <property type="entry name" value="Sugar_P_trans_dom"/>
</dbReference>
<evidence type="ECO:0000256" key="1">
    <source>
        <dbReference type="ARBA" id="ARBA00004141"/>
    </source>
</evidence>
<dbReference type="GO" id="GO:0006888">
    <property type="term" value="P:endoplasmic reticulum to Golgi vesicle-mediated transport"/>
    <property type="evidence" value="ECO:0007669"/>
    <property type="project" value="EnsemblFungi"/>
</dbReference>
<dbReference type="RefSeq" id="XP_003956937.1">
    <property type="nucleotide sequence ID" value="XM_003956888.1"/>
</dbReference>
<dbReference type="InterPro" id="IPR037185">
    <property type="entry name" value="EmrE-like"/>
</dbReference>
<organism evidence="7 8">
    <name type="scientific">Kazachstania africana (strain ATCC 22294 / BCRC 22015 / CBS 2517 / CECT 1963 / NBRC 1671 / NRRL Y-8276)</name>
    <name type="common">Yeast</name>
    <name type="synonym">Kluyveromyces africanus</name>
    <dbReference type="NCBI Taxonomy" id="1071382"/>
    <lineage>
        <taxon>Eukaryota</taxon>
        <taxon>Fungi</taxon>
        <taxon>Dikarya</taxon>
        <taxon>Ascomycota</taxon>
        <taxon>Saccharomycotina</taxon>
        <taxon>Saccharomycetes</taxon>
        <taxon>Saccharomycetales</taxon>
        <taxon>Saccharomycetaceae</taxon>
        <taxon>Kazachstania</taxon>
    </lineage>
</organism>
<dbReference type="GO" id="GO:0016020">
    <property type="term" value="C:membrane"/>
    <property type="evidence" value="ECO:0007669"/>
    <property type="project" value="UniProtKB-SubCell"/>
</dbReference>
<dbReference type="Pfam" id="PF03151">
    <property type="entry name" value="TPT"/>
    <property type="match status" value="1"/>
</dbReference>
<dbReference type="HOGENOM" id="CLU_019048_4_1_1"/>
<evidence type="ECO:0000256" key="3">
    <source>
        <dbReference type="ARBA" id="ARBA00022989"/>
    </source>
</evidence>
<feature type="transmembrane region" description="Helical" evidence="5">
    <location>
        <begin position="333"/>
        <end position="352"/>
    </location>
</feature>
<dbReference type="GeneID" id="13885760"/>
<dbReference type="PANTHER" id="PTHR11132">
    <property type="entry name" value="SOLUTE CARRIER FAMILY 35"/>
    <property type="match status" value="1"/>
</dbReference>
<dbReference type="InterPro" id="IPR050186">
    <property type="entry name" value="TPT_transporter"/>
</dbReference>
<name>H2ATV2_KAZAF</name>
<evidence type="ECO:0000313" key="8">
    <source>
        <dbReference type="Proteomes" id="UP000005220"/>
    </source>
</evidence>
<dbReference type="OrthoDB" id="1588579at2759"/>
<feature type="transmembrane region" description="Helical" evidence="5">
    <location>
        <begin position="242"/>
        <end position="262"/>
    </location>
</feature>
<keyword evidence="2 5" id="KW-0812">Transmembrane</keyword>
<dbReference type="GO" id="GO:0005783">
    <property type="term" value="C:endoplasmic reticulum"/>
    <property type="evidence" value="ECO:0007669"/>
    <property type="project" value="EnsemblFungi"/>
</dbReference>
<evidence type="ECO:0000256" key="4">
    <source>
        <dbReference type="ARBA" id="ARBA00023136"/>
    </source>
</evidence>
<dbReference type="KEGG" id="kaf:KAFR_0D01560"/>
<dbReference type="EMBL" id="HE650824">
    <property type="protein sequence ID" value="CCF57802.1"/>
    <property type="molecule type" value="Genomic_DNA"/>
</dbReference>
<evidence type="ECO:0000256" key="2">
    <source>
        <dbReference type="ARBA" id="ARBA00022692"/>
    </source>
</evidence>
<keyword evidence="4 5" id="KW-0472">Membrane</keyword>
<evidence type="ECO:0000313" key="7">
    <source>
        <dbReference type="EMBL" id="CCF57802.1"/>
    </source>
</evidence>
<keyword evidence="3 5" id="KW-1133">Transmembrane helix</keyword>
<proteinExistence type="predicted"/>
<dbReference type="SUPFAM" id="SSF103481">
    <property type="entry name" value="Multidrug resistance efflux transporter EmrE"/>
    <property type="match status" value="1"/>
</dbReference>
<feature type="domain" description="Sugar phosphate transporter" evidence="6">
    <location>
        <begin position="87"/>
        <end position="438"/>
    </location>
</feature>
<feature type="transmembrane region" description="Helical" evidence="5">
    <location>
        <begin position="364"/>
        <end position="387"/>
    </location>
</feature>
<accession>H2ATV2</accession>
<keyword evidence="8" id="KW-1185">Reference proteome</keyword>
<dbReference type="AlphaFoldDB" id="H2ATV2"/>
<gene>
    <name evidence="7" type="primary">KAFR0D01560</name>
    <name evidence="7" type="ORF">KAFR_0D01560</name>
</gene>
<feature type="transmembrane region" description="Helical" evidence="5">
    <location>
        <begin position="399"/>
        <end position="416"/>
    </location>
</feature>
<feature type="transmembrane region" description="Helical" evidence="5">
    <location>
        <begin position="122"/>
        <end position="141"/>
    </location>
</feature>
<evidence type="ECO:0000256" key="5">
    <source>
        <dbReference type="SAM" id="Phobius"/>
    </source>
</evidence>
<dbReference type="FunCoup" id="H2ATV2">
    <property type="interactions" value="590"/>
</dbReference>
<evidence type="ECO:0000259" key="6">
    <source>
        <dbReference type="Pfam" id="PF03151"/>
    </source>
</evidence>
<feature type="transmembrane region" description="Helical" evidence="5">
    <location>
        <begin position="422"/>
        <end position="438"/>
    </location>
</feature>
<feature type="transmembrane region" description="Helical" evidence="5">
    <location>
        <begin position="84"/>
        <end position="102"/>
    </location>
</feature>
<sequence length="445" mass="50126">MSIVGTSVTNAYTIKRRKSIHKNLDDPFLYQIPSPSSSKYHPKDGRQLRDINDFDAFITKLDSIKNELLQNVQSRFFEGAWSGIDYKITVLCLLWYITSSISSNLSKLILYSFPHPVALTELQFLISGVMCLLFTIFVNHLQKPRLTHTSLSRCLNNFPDGILPSYLDGNFNRSIIDKFLDPSKTVFRTTLPLGLFQFVGHVTSHKSTSVIPISLVHSIKALSPIATVLYYKVWKGKGYGRMTYCTLLLLVSGVIITCWSKGGDKASSNTRSEIFLGIFFAFISMIIFVCQSIFAAGILAFKKAEKVNLLPSKNSDYDKSYTHSPLQLDKITILFYCSCIGFLLTLGPFLTNELVQGRGMANDLTWQVFILVLLHGFIHFFQAMLAFQLLGQLSSVTYSIANILKRIVIITAALLWESNLNFRQVFGLVLTVCGLYGYQKWGKSI</sequence>